<sequence>MKKPYLFILLFTLLSAVGLTWLISANANSSSLPFFSDKQAQSEEEKKKQLAFQAEWRKVESERKAMMDSIQTNHVAPQVKEYQNHNIDLAQIAARYEQGVIQQQRGERVYVFVTLDMPKETLQRLAKDVRRLDGALVIRGFYEGSLKKTYAKIGELGLSDGNVQINPEAFHKYKIALAPSFVVVKKLGANESLDMEGCALPEDYIKIAGDVSLRYALEKMLSAVTDSKDKQIVQQQLGRLS</sequence>
<proteinExistence type="predicted"/>
<dbReference type="AlphaFoldDB" id="A0A378QDL0"/>
<name>A0A378QDL0_9GAMM</name>
<organism evidence="1 2">
    <name type="scientific">Moraxella ovis</name>
    <dbReference type="NCBI Taxonomy" id="29433"/>
    <lineage>
        <taxon>Bacteria</taxon>
        <taxon>Pseudomonadati</taxon>
        <taxon>Pseudomonadota</taxon>
        <taxon>Gammaproteobacteria</taxon>
        <taxon>Moraxellales</taxon>
        <taxon>Moraxellaceae</taxon>
        <taxon>Moraxella</taxon>
    </lineage>
</organism>
<dbReference type="InterPro" id="IPR019106">
    <property type="entry name" value="T4SS_TrbC"/>
</dbReference>
<accession>A0A378QDL0</accession>
<reference evidence="1 2" key="1">
    <citation type="submission" date="2018-06" db="EMBL/GenBank/DDBJ databases">
        <authorList>
            <consortium name="Pathogen Informatics"/>
            <person name="Doyle S."/>
        </authorList>
    </citation>
    <scope>NUCLEOTIDE SEQUENCE [LARGE SCALE GENOMIC DNA]</scope>
    <source>
        <strain evidence="1 2">NCTC11227</strain>
    </source>
</reference>
<gene>
    <name evidence="1" type="ORF">NCTC11227_02256</name>
</gene>
<dbReference type="InterPro" id="IPR014113">
    <property type="entry name" value="T4SS_TrbC_subgr"/>
</dbReference>
<dbReference type="Pfam" id="PF09673">
    <property type="entry name" value="TrbC_Ftype"/>
    <property type="match status" value="1"/>
</dbReference>
<evidence type="ECO:0000313" key="2">
    <source>
        <dbReference type="Proteomes" id="UP000255102"/>
    </source>
</evidence>
<dbReference type="EMBL" id="UGPW01000002">
    <property type="protein sequence ID" value="STY98580.1"/>
    <property type="molecule type" value="Genomic_DNA"/>
</dbReference>
<protein>
    <submittedName>
        <fullName evidence="1">Conjugal transfer pilus assembly protein TrbC</fullName>
    </submittedName>
</protein>
<dbReference type="Proteomes" id="UP000255102">
    <property type="component" value="Unassembled WGS sequence"/>
</dbReference>
<evidence type="ECO:0000313" key="1">
    <source>
        <dbReference type="EMBL" id="STY98580.1"/>
    </source>
</evidence>
<dbReference type="RefSeq" id="WP_063515086.1">
    <property type="nucleotide sequence ID" value="NZ_CP011159.1"/>
</dbReference>
<dbReference type="NCBIfam" id="TIGR02742">
    <property type="entry name" value="TrbC_Ftype"/>
    <property type="match status" value="1"/>
</dbReference>